<sequence length="357" mass="40921">MSATFLVTGGAGFMGSHMVDLLLQEYPNHKVVCIDKLSYACYHSTKNIERALRNPNFRFLQWDLAQDYELLHKLLVEDWESSRITTVLNFAAETCVDRSFDAPLYFTTNNIVGLQNLLECLRHLFERRPDLRSKLRFVHVSTDEVYGEQEPWESSAEESALKPTSPYAATKAACDLIIGAYVKSFQVAATIVRPNNVYGPRQFPEKLVSVCLTQLQKVRSSSDALALESRIPLHGSGEYTRMYLHVFDFVRAVNVILKKTHSLEGELPVFNIGTPDEISNIRFVQMIIDAYMRIRFGQENTDYSKYIRFVKDRNYNDKRYAIDSSKVKALGWRQQVSLEEGITQLVQEATSHRPTKL</sequence>
<protein>
    <submittedName>
        <fullName evidence="1">Trifunctional enzyme</fullName>
    </submittedName>
</protein>
<keyword evidence="2" id="KW-1185">Reference proteome</keyword>
<evidence type="ECO:0000313" key="2">
    <source>
        <dbReference type="Proteomes" id="UP000326582"/>
    </source>
</evidence>
<organism evidence="1 2">
    <name type="scientific">Clavispora lusitaniae</name>
    <name type="common">Candida lusitaniae</name>
    <dbReference type="NCBI Taxonomy" id="36911"/>
    <lineage>
        <taxon>Eukaryota</taxon>
        <taxon>Fungi</taxon>
        <taxon>Dikarya</taxon>
        <taxon>Ascomycota</taxon>
        <taxon>Saccharomycotina</taxon>
        <taxon>Pichiomycetes</taxon>
        <taxon>Metschnikowiaceae</taxon>
        <taxon>Clavispora</taxon>
    </lineage>
</organism>
<gene>
    <name evidence="1" type="ORF">EJF14_60006</name>
</gene>
<dbReference type="EMBL" id="CP038489">
    <property type="protein sequence ID" value="QFZ29500.1"/>
    <property type="molecule type" value="Genomic_DNA"/>
</dbReference>
<name>A0ACD0WQD0_CLALS</name>
<dbReference type="Proteomes" id="UP000326582">
    <property type="component" value="Chromosome 6"/>
</dbReference>
<reference evidence="2" key="1">
    <citation type="journal article" date="2019" name="MBio">
        <title>Comparative genomics for the elucidation of multidrug resistance (MDR) in Candida lusitaniae.</title>
        <authorList>
            <person name="Kannan A."/>
            <person name="Asner S.A."/>
            <person name="Trachsel E."/>
            <person name="Kelly S."/>
            <person name="Parker J."/>
            <person name="Sanglard D."/>
        </authorList>
    </citation>
    <scope>NUCLEOTIDE SEQUENCE [LARGE SCALE GENOMIC DNA]</scope>
    <source>
        <strain evidence="2">P1</strain>
    </source>
</reference>
<proteinExistence type="predicted"/>
<accession>A0ACD0WQD0</accession>
<evidence type="ECO:0000313" key="1">
    <source>
        <dbReference type="EMBL" id="QFZ29500.1"/>
    </source>
</evidence>